<evidence type="ECO:0000256" key="1">
    <source>
        <dbReference type="SAM" id="SignalP"/>
    </source>
</evidence>
<feature type="signal peptide" evidence="1">
    <location>
        <begin position="1"/>
        <end position="18"/>
    </location>
</feature>
<reference evidence="2 3" key="1">
    <citation type="submission" date="2020-04" db="EMBL/GenBank/DDBJ databases">
        <title>Genome analysis and antimicrobial resistance characteristics of Chryseobacterium aquaticum isolated from farmed salmonids.</title>
        <authorList>
            <person name="Saticioglu I.B."/>
            <person name="Duman M."/>
            <person name="Altun S."/>
        </authorList>
    </citation>
    <scope>NUCLEOTIDE SEQUENCE [LARGE SCALE GENOMIC DNA]</scope>
    <source>
        <strain evidence="2 3">C-174</strain>
    </source>
</reference>
<dbReference type="Proteomes" id="UP000548067">
    <property type="component" value="Unassembled WGS sequence"/>
</dbReference>
<evidence type="ECO:0000313" key="3">
    <source>
        <dbReference type="Proteomes" id="UP000548067"/>
    </source>
</evidence>
<dbReference type="PROSITE" id="PS51257">
    <property type="entry name" value="PROKAR_LIPOPROTEIN"/>
    <property type="match status" value="1"/>
</dbReference>
<gene>
    <name evidence="2" type="ORF">HIO71_06415</name>
</gene>
<sequence length="188" mass="21275">MKNIITIFLALLAISCKSQTVSLETAAQCSEANPCPVFTYVKDINNTLNKYVGWKGVYNGRFYEMKFNKALYDDMGMKIDDIRGRIRITIPGNISLTIFDNFSEPDDKKTRFSGLGLTKDLQGYRMIFGGSSPQGCINHGTVSLRINPSTPNEMRVKYWFNNDIVVGECPSTFSQTFPEQQEILLTRQ</sequence>
<protein>
    <recommendedName>
        <fullName evidence="4">Lipoprotein</fullName>
    </recommendedName>
</protein>
<feature type="chain" id="PRO_5033036166" description="Lipoprotein" evidence="1">
    <location>
        <begin position="19"/>
        <end position="188"/>
    </location>
</feature>
<accession>A0A848N4A9</accession>
<name>A0A848N4A9_9FLAO</name>
<dbReference type="EMBL" id="JABCJF010000002">
    <property type="protein sequence ID" value="NMR33842.1"/>
    <property type="molecule type" value="Genomic_DNA"/>
</dbReference>
<comment type="caution">
    <text evidence="2">The sequence shown here is derived from an EMBL/GenBank/DDBJ whole genome shotgun (WGS) entry which is preliminary data.</text>
</comment>
<organism evidence="2 3">
    <name type="scientific">Chryseobacterium aquaticum</name>
    <dbReference type="NCBI Taxonomy" id="452084"/>
    <lineage>
        <taxon>Bacteria</taxon>
        <taxon>Pseudomonadati</taxon>
        <taxon>Bacteroidota</taxon>
        <taxon>Flavobacteriia</taxon>
        <taxon>Flavobacteriales</taxon>
        <taxon>Weeksellaceae</taxon>
        <taxon>Chryseobacterium group</taxon>
        <taxon>Chryseobacterium</taxon>
    </lineage>
</organism>
<proteinExistence type="predicted"/>
<dbReference type="AlphaFoldDB" id="A0A848N4A9"/>
<evidence type="ECO:0000313" key="2">
    <source>
        <dbReference type="EMBL" id="NMR33842.1"/>
    </source>
</evidence>
<evidence type="ECO:0008006" key="4">
    <source>
        <dbReference type="Google" id="ProtNLM"/>
    </source>
</evidence>
<keyword evidence="1" id="KW-0732">Signal</keyword>
<dbReference type="RefSeq" id="WP_169320792.1">
    <property type="nucleotide sequence ID" value="NZ_JABCJF010000002.1"/>
</dbReference>